<dbReference type="STRING" id="6412.T1FQ55"/>
<dbReference type="GO" id="GO:0035556">
    <property type="term" value="P:intracellular signal transduction"/>
    <property type="evidence" value="ECO:0007669"/>
    <property type="project" value="InterPro"/>
</dbReference>
<sequence length="376" mass="42710">MRRSVYANGDTAGPAQRVTMPWKGLDRLEALINEVDIRMKSRNLDARSLYTLDGHMITNINQLKPGGYYVAVGVGVKGFVKGDYGSVVKPHFYVPLNSGDYITATTSHVQVQRSSQFITERLECDGEWMFAWCWLPADGRIVVSTCLEERNQECVVAEKQSKGSIFYNSKNGTSENSVNGGSGSSSVRISPGSKKASSPQSDVTIKTSRSNKPQKPMYKSEGNLSFKQKSKQQQQQQQQQQKQQRIVTKEVDYDNDEGGIFKAKQQRRETKHAQVIREDHQTKVEMPVELMNADDVMEDIEYNKEHQSTGHRKGRPSNMEHEERSGHETRHARNDPHNVLLASHAEELDDIEKNNTYRIEDHDVEMANEDYENNVE</sequence>
<reference evidence="3 5" key="2">
    <citation type="journal article" date="2013" name="Nature">
        <title>Insights into bilaterian evolution from three spiralian genomes.</title>
        <authorList>
            <person name="Simakov O."/>
            <person name="Marletaz F."/>
            <person name="Cho S.J."/>
            <person name="Edsinger-Gonzales E."/>
            <person name="Havlak P."/>
            <person name="Hellsten U."/>
            <person name="Kuo D.H."/>
            <person name="Larsson T."/>
            <person name="Lv J."/>
            <person name="Arendt D."/>
            <person name="Savage R."/>
            <person name="Osoegawa K."/>
            <person name="de Jong P."/>
            <person name="Grimwood J."/>
            <person name="Chapman J.A."/>
            <person name="Shapiro H."/>
            <person name="Aerts A."/>
            <person name="Otillar R.P."/>
            <person name="Terry A.Y."/>
            <person name="Boore J.L."/>
            <person name="Grigoriev I.V."/>
            <person name="Lindberg D.R."/>
            <person name="Seaver E.C."/>
            <person name="Weisblat D.A."/>
            <person name="Putnam N.H."/>
            <person name="Rokhsar D.S."/>
        </authorList>
    </citation>
    <scope>NUCLEOTIDE SEQUENCE</scope>
</reference>
<dbReference type="OMA" id="EMANEDY"/>
<reference evidence="5" key="1">
    <citation type="submission" date="2012-12" db="EMBL/GenBank/DDBJ databases">
        <authorList>
            <person name="Hellsten U."/>
            <person name="Grimwood J."/>
            <person name="Chapman J.A."/>
            <person name="Shapiro H."/>
            <person name="Aerts A."/>
            <person name="Otillar R.P."/>
            <person name="Terry A.Y."/>
            <person name="Boore J.L."/>
            <person name="Simakov O."/>
            <person name="Marletaz F."/>
            <person name="Cho S.-J."/>
            <person name="Edsinger-Gonzales E."/>
            <person name="Havlak P."/>
            <person name="Kuo D.-H."/>
            <person name="Larsson T."/>
            <person name="Lv J."/>
            <person name="Arendt D."/>
            <person name="Savage R."/>
            <person name="Osoegawa K."/>
            <person name="de Jong P."/>
            <person name="Lindberg D.R."/>
            <person name="Seaver E.C."/>
            <person name="Weisblat D.A."/>
            <person name="Putnam N.H."/>
            <person name="Grigoriev I.V."/>
            <person name="Rokhsar D.S."/>
        </authorList>
    </citation>
    <scope>NUCLEOTIDE SEQUENCE</scope>
</reference>
<proteinExistence type="predicted"/>
<protein>
    <recommendedName>
        <fullName evidence="2">Doublecortin domain-containing protein</fullName>
    </recommendedName>
</protein>
<dbReference type="Gene3D" id="3.10.20.230">
    <property type="entry name" value="Doublecortin domain"/>
    <property type="match status" value="1"/>
</dbReference>
<dbReference type="PANTHER" id="PTHR23004:SF11">
    <property type="entry name" value="PROTEIN RPI-1"/>
    <property type="match status" value="1"/>
</dbReference>
<dbReference type="InParanoid" id="T1FQ55"/>
<dbReference type="OrthoDB" id="1738954at2759"/>
<gene>
    <name evidence="4" type="primary">20210952</name>
    <name evidence="3" type="ORF">HELRODRAFT_188591</name>
</gene>
<dbReference type="EnsemblMetazoa" id="HelroT188591">
    <property type="protein sequence ID" value="HelroP188591"/>
    <property type="gene ID" value="HelroG188591"/>
</dbReference>
<feature type="region of interest" description="Disordered" evidence="1">
    <location>
        <begin position="303"/>
        <end position="336"/>
    </location>
</feature>
<evidence type="ECO:0000256" key="1">
    <source>
        <dbReference type="SAM" id="MobiDB-lite"/>
    </source>
</evidence>
<evidence type="ECO:0000313" key="3">
    <source>
        <dbReference type="EMBL" id="ESO02139.1"/>
    </source>
</evidence>
<dbReference type="PROSITE" id="PS50309">
    <property type="entry name" value="DC"/>
    <property type="match status" value="1"/>
</dbReference>
<dbReference type="AlphaFoldDB" id="T1FQ55"/>
<feature type="compositionally biased region" description="Polar residues" evidence="1">
    <location>
        <begin position="195"/>
        <end position="213"/>
    </location>
</feature>
<dbReference type="GO" id="GO:0005815">
    <property type="term" value="C:microtubule organizing center"/>
    <property type="evidence" value="ECO:0000318"/>
    <property type="project" value="GO_Central"/>
</dbReference>
<dbReference type="RefSeq" id="XP_009019547.1">
    <property type="nucleotide sequence ID" value="XM_009021299.1"/>
</dbReference>
<feature type="compositionally biased region" description="Basic and acidic residues" evidence="1">
    <location>
        <begin position="318"/>
        <end position="336"/>
    </location>
</feature>
<dbReference type="InterPro" id="IPR036572">
    <property type="entry name" value="Doublecortin_dom_sf"/>
</dbReference>
<evidence type="ECO:0000313" key="4">
    <source>
        <dbReference type="EnsemblMetazoa" id="HelroP188591"/>
    </source>
</evidence>
<name>T1FQ55_HELRO</name>
<accession>T1FQ55</accession>
<feature type="compositionally biased region" description="Low complexity" evidence="1">
    <location>
        <begin position="231"/>
        <end position="244"/>
    </location>
</feature>
<evidence type="ECO:0000259" key="2">
    <source>
        <dbReference type="PROSITE" id="PS50309"/>
    </source>
</evidence>
<feature type="compositionally biased region" description="Low complexity" evidence="1">
    <location>
        <begin position="171"/>
        <end position="193"/>
    </location>
</feature>
<dbReference type="PANTHER" id="PTHR23004">
    <property type="entry name" value="DOUBLECORTIN DOMAIN CONTAINING 2"/>
    <property type="match status" value="1"/>
</dbReference>
<dbReference type="InterPro" id="IPR003533">
    <property type="entry name" value="Doublecortin_dom"/>
</dbReference>
<feature type="region of interest" description="Disordered" evidence="1">
    <location>
        <begin position="166"/>
        <end position="259"/>
    </location>
</feature>
<dbReference type="SUPFAM" id="SSF89837">
    <property type="entry name" value="Doublecortin (DC)"/>
    <property type="match status" value="1"/>
</dbReference>
<dbReference type="EMBL" id="AMQM01000806">
    <property type="status" value="NOT_ANNOTATED_CDS"/>
    <property type="molecule type" value="Genomic_DNA"/>
</dbReference>
<dbReference type="Proteomes" id="UP000015101">
    <property type="component" value="Unassembled WGS sequence"/>
</dbReference>
<evidence type="ECO:0000313" key="5">
    <source>
        <dbReference type="Proteomes" id="UP000015101"/>
    </source>
</evidence>
<reference evidence="4" key="3">
    <citation type="submission" date="2015-06" db="UniProtKB">
        <authorList>
            <consortium name="EnsemblMetazoa"/>
        </authorList>
    </citation>
    <scope>IDENTIFICATION</scope>
</reference>
<dbReference type="GO" id="GO:0005874">
    <property type="term" value="C:microtubule"/>
    <property type="evidence" value="ECO:0000318"/>
    <property type="project" value="GO_Central"/>
</dbReference>
<dbReference type="EMBL" id="KB096742">
    <property type="protein sequence ID" value="ESO02139.1"/>
    <property type="molecule type" value="Genomic_DNA"/>
</dbReference>
<feature type="domain" description="Doublecortin" evidence="2">
    <location>
        <begin position="1"/>
        <end position="85"/>
    </location>
</feature>
<keyword evidence="5" id="KW-1185">Reference proteome</keyword>
<dbReference type="KEGG" id="hro:HELRODRAFT_188591"/>
<dbReference type="HOGENOM" id="CLU_736257_0_0_1"/>
<dbReference type="GeneID" id="20210952"/>
<dbReference type="CTD" id="20210952"/>
<dbReference type="Pfam" id="PF03607">
    <property type="entry name" value="DCX"/>
    <property type="match status" value="1"/>
</dbReference>
<organism evidence="4 5">
    <name type="scientific">Helobdella robusta</name>
    <name type="common">Californian leech</name>
    <dbReference type="NCBI Taxonomy" id="6412"/>
    <lineage>
        <taxon>Eukaryota</taxon>
        <taxon>Metazoa</taxon>
        <taxon>Spiralia</taxon>
        <taxon>Lophotrochozoa</taxon>
        <taxon>Annelida</taxon>
        <taxon>Clitellata</taxon>
        <taxon>Hirudinea</taxon>
        <taxon>Rhynchobdellida</taxon>
        <taxon>Glossiphoniidae</taxon>
        <taxon>Helobdella</taxon>
    </lineage>
</organism>